<reference evidence="2 3" key="1">
    <citation type="submission" date="2018-05" db="EMBL/GenBank/DDBJ databases">
        <title>Streptomyces venezuelae.</title>
        <authorList>
            <person name="Kim W."/>
            <person name="Lee N."/>
            <person name="Cho B.-K."/>
        </authorList>
    </citation>
    <scope>NUCLEOTIDE SEQUENCE [LARGE SCALE GENOMIC DNA]</scope>
    <source>
        <strain evidence="2 3">ATCC 15068</strain>
    </source>
</reference>
<evidence type="ECO:0000259" key="1">
    <source>
        <dbReference type="PROSITE" id="PS50405"/>
    </source>
</evidence>
<dbReference type="InterPro" id="IPR036282">
    <property type="entry name" value="Glutathione-S-Trfase_C_sf"/>
</dbReference>
<dbReference type="Gene3D" id="3.40.30.10">
    <property type="entry name" value="Glutaredoxin"/>
    <property type="match status" value="1"/>
</dbReference>
<dbReference type="InterPro" id="IPR016639">
    <property type="entry name" value="GST_Omega/GSH"/>
</dbReference>
<dbReference type="PROSITE" id="PS50405">
    <property type="entry name" value="GST_CTER"/>
    <property type="match status" value="1"/>
</dbReference>
<dbReference type="GO" id="GO:0004364">
    <property type="term" value="F:glutathione transferase activity"/>
    <property type="evidence" value="ECO:0007669"/>
    <property type="project" value="InterPro"/>
</dbReference>
<proteinExistence type="predicted"/>
<dbReference type="PANTHER" id="PTHR32419">
    <property type="entry name" value="GLUTATHIONYL-HYDROQUINONE REDUCTASE"/>
    <property type="match status" value="1"/>
</dbReference>
<name>A0A5P2B023_STRVZ</name>
<sequence length="286" mass="30566">MSVVPSSLLPVSAVPAFRGRIGRDVRSGHYAVPHCYRLHLAPSGPGCLSIALTHGLLGLDDTLPLTVLPATSDTPDGGYAALRPLYEASAHLYAGPAAAPVLSDGWTGRIVSTHVPDILRDLALRFRGDGPDLLPEEHRGEIEAMADLCERSINRAAQRAGELGLDGDAAHHDPLGVLFAALGSLERRLTGRPYVLGDRPTAADVQVWVTLVQLDTVHRWHLDAAAMDRVAGHPALWAYAQRLAARPEFARHLDIDAVLSRHRAHCRGHEAAGAGIRIVDWSGASG</sequence>
<dbReference type="InterPro" id="IPR010987">
    <property type="entry name" value="Glutathione-S-Trfase_C-like"/>
</dbReference>
<evidence type="ECO:0000313" key="2">
    <source>
        <dbReference type="EMBL" id="QES23785.1"/>
    </source>
</evidence>
<dbReference type="GO" id="GO:0005737">
    <property type="term" value="C:cytoplasm"/>
    <property type="evidence" value="ECO:0007669"/>
    <property type="project" value="TreeGrafter"/>
</dbReference>
<keyword evidence="2" id="KW-0808">Transferase</keyword>
<gene>
    <name evidence="2" type="ORF">DEJ46_35550</name>
</gene>
<accession>A0A5P2B023</accession>
<dbReference type="SUPFAM" id="SSF47616">
    <property type="entry name" value="GST C-terminal domain-like"/>
    <property type="match status" value="1"/>
</dbReference>
<dbReference type="Proteomes" id="UP000324106">
    <property type="component" value="Chromosome"/>
</dbReference>
<protein>
    <submittedName>
        <fullName evidence="2">Glutathione S-transferase</fullName>
    </submittedName>
</protein>
<dbReference type="RefSeq" id="WP_150273013.1">
    <property type="nucleotide sequence ID" value="NZ_CP029194.1"/>
</dbReference>
<dbReference type="PANTHER" id="PTHR32419:SF6">
    <property type="entry name" value="GLUTATHIONE S-TRANSFERASE OMEGA-LIKE 1-RELATED"/>
    <property type="match status" value="1"/>
</dbReference>
<dbReference type="Pfam" id="PF13410">
    <property type="entry name" value="GST_C_2"/>
    <property type="match status" value="1"/>
</dbReference>
<dbReference type="Gene3D" id="1.20.1050.10">
    <property type="match status" value="1"/>
</dbReference>
<feature type="domain" description="GST C-terminal" evidence="1">
    <location>
        <begin position="135"/>
        <end position="266"/>
    </location>
</feature>
<evidence type="ECO:0000313" key="3">
    <source>
        <dbReference type="Proteomes" id="UP000324106"/>
    </source>
</evidence>
<dbReference type="EMBL" id="CP029194">
    <property type="protein sequence ID" value="QES23785.1"/>
    <property type="molecule type" value="Genomic_DNA"/>
</dbReference>
<dbReference type="OrthoDB" id="9769158at2"/>
<organism evidence="2 3">
    <name type="scientific">Streptomyces venezuelae</name>
    <dbReference type="NCBI Taxonomy" id="54571"/>
    <lineage>
        <taxon>Bacteria</taxon>
        <taxon>Bacillati</taxon>
        <taxon>Actinomycetota</taxon>
        <taxon>Actinomycetes</taxon>
        <taxon>Kitasatosporales</taxon>
        <taxon>Streptomycetaceae</taxon>
        <taxon>Streptomyces</taxon>
    </lineage>
</organism>
<dbReference type="AlphaFoldDB" id="A0A5P2B023"/>